<proteinExistence type="inferred from homology"/>
<keyword evidence="4" id="KW-1185">Reference proteome</keyword>
<dbReference type="SUPFAM" id="SSF54518">
    <property type="entry name" value="Tubby C-terminal domain-like"/>
    <property type="match status" value="1"/>
</dbReference>
<dbReference type="EMBL" id="CAADRA010005251">
    <property type="protein sequence ID" value="VFT87673.1"/>
    <property type="molecule type" value="Genomic_DNA"/>
</dbReference>
<dbReference type="InterPro" id="IPR025659">
    <property type="entry name" value="Tubby-like_C"/>
</dbReference>
<reference evidence="2" key="2">
    <citation type="submission" date="2019-06" db="EMBL/GenBank/DDBJ databases">
        <title>Genomics analysis of Aphanomyces spp. identifies a new class of oomycete effector associated with host adaptation.</title>
        <authorList>
            <person name="Gaulin E."/>
        </authorList>
    </citation>
    <scope>NUCLEOTIDE SEQUENCE</scope>
    <source>
        <strain evidence="2">CBS 578.67</strain>
    </source>
</reference>
<dbReference type="Pfam" id="PF04525">
    <property type="entry name" value="LOR"/>
    <property type="match status" value="1"/>
</dbReference>
<accession>A0A485KS17</accession>
<name>A0A485KS17_9STRA</name>
<dbReference type="InterPro" id="IPR007612">
    <property type="entry name" value="LOR"/>
</dbReference>
<evidence type="ECO:0000313" key="2">
    <source>
        <dbReference type="EMBL" id="KAF0698574.1"/>
    </source>
</evidence>
<evidence type="ECO:0000256" key="1">
    <source>
        <dbReference type="ARBA" id="ARBA00005437"/>
    </source>
</evidence>
<dbReference type="Proteomes" id="UP000332933">
    <property type="component" value="Unassembled WGS sequence"/>
</dbReference>
<evidence type="ECO:0000313" key="4">
    <source>
        <dbReference type="Proteomes" id="UP000332933"/>
    </source>
</evidence>
<reference evidence="3 4" key="1">
    <citation type="submission" date="2019-03" db="EMBL/GenBank/DDBJ databases">
        <authorList>
            <person name="Gaulin E."/>
            <person name="Dumas B."/>
        </authorList>
    </citation>
    <scope>NUCLEOTIDE SEQUENCE [LARGE SCALE GENOMIC DNA]</scope>
    <source>
        <strain evidence="3">CBS 568.67</strain>
    </source>
</reference>
<evidence type="ECO:0000313" key="3">
    <source>
        <dbReference type="EMBL" id="VFT87673.1"/>
    </source>
</evidence>
<dbReference type="EMBL" id="VJMH01005230">
    <property type="protein sequence ID" value="KAF0698574.1"/>
    <property type="molecule type" value="Genomic_DNA"/>
</dbReference>
<sequence>MGTHGSKHARTENFSNVAEDPRESGHAICVFHRKYTLPHTVSLHMMEKLWSWTGDNFTIKDRTTGAPFFKLSGDALSVRRHKSLRDVDGTVVARMEEPDSVARCQQVMTPSKTHLFDIVLRVAQCKYVLECTFGDCESGATHSLGMVGDWLSRKLIVTCNGIPIAKIWRPAGLPMDQYYVDISPQVDVALIVLVCVALEEAAEPKLTSEHSFNT</sequence>
<dbReference type="OrthoDB" id="101217at2759"/>
<dbReference type="Gene3D" id="2.40.160.200">
    <property type="entry name" value="LURP1-related"/>
    <property type="match status" value="1"/>
</dbReference>
<dbReference type="InterPro" id="IPR038595">
    <property type="entry name" value="LOR_sf"/>
</dbReference>
<comment type="similarity">
    <text evidence="1">Belongs to the LOR family.</text>
</comment>
<protein>
    <submittedName>
        <fullName evidence="3">Aste57867_10804 protein</fullName>
    </submittedName>
</protein>
<organism evidence="3 4">
    <name type="scientific">Aphanomyces stellatus</name>
    <dbReference type="NCBI Taxonomy" id="120398"/>
    <lineage>
        <taxon>Eukaryota</taxon>
        <taxon>Sar</taxon>
        <taxon>Stramenopiles</taxon>
        <taxon>Oomycota</taxon>
        <taxon>Saprolegniomycetes</taxon>
        <taxon>Saprolegniales</taxon>
        <taxon>Verrucalvaceae</taxon>
        <taxon>Aphanomyces</taxon>
    </lineage>
</organism>
<dbReference type="AlphaFoldDB" id="A0A485KS17"/>
<gene>
    <name evidence="3" type="primary">Aste57867_10804</name>
    <name evidence="2" type="ORF">As57867_010764</name>
    <name evidence="3" type="ORF">ASTE57867_10804</name>
</gene>